<protein>
    <recommendedName>
        <fullName evidence="3">RNase H type-1 domain-containing protein</fullName>
    </recommendedName>
</protein>
<accession>A0A803QIQ7</accession>
<dbReference type="AlphaFoldDB" id="A0A803QIQ7"/>
<sequence length="122" mass="13738">MRNKILHIHRIPSPHHDQIIWKDNSNGKFSMKSAYCLDQALRFWCKQKFGTAPGLDLCRLGSKMALLIDASWSEEIMGAAAVMKTLSKDSLAYCLTNSSIVSALEAELKAILFALEWLLQNK</sequence>
<organism evidence="1 2">
    <name type="scientific">Cannabis sativa</name>
    <name type="common">Hemp</name>
    <name type="synonym">Marijuana</name>
    <dbReference type="NCBI Taxonomy" id="3483"/>
    <lineage>
        <taxon>Eukaryota</taxon>
        <taxon>Viridiplantae</taxon>
        <taxon>Streptophyta</taxon>
        <taxon>Embryophyta</taxon>
        <taxon>Tracheophyta</taxon>
        <taxon>Spermatophyta</taxon>
        <taxon>Magnoliopsida</taxon>
        <taxon>eudicotyledons</taxon>
        <taxon>Gunneridae</taxon>
        <taxon>Pentapetalae</taxon>
        <taxon>rosids</taxon>
        <taxon>fabids</taxon>
        <taxon>Rosales</taxon>
        <taxon>Cannabaceae</taxon>
        <taxon>Cannabis</taxon>
    </lineage>
</organism>
<dbReference type="EnsemblPlants" id="evm.model.10.1170">
    <property type="protein sequence ID" value="cds.evm.model.10.1170"/>
    <property type="gene ID" value="evm.TU.10.1170"/>
</dbReference>
<keyword evidence="2" id="KW-1185">Reference proteome</keyword>
<dbReference type="Proteomes" id="UP000596661">
    <property type="component" value="Unassembled WGS sequence"/>
</dbReference>
<dbReference type="EMBL" id="UZAU01000818">
    <property type="status" value="NOT_ANNOTATED_CDS"/>
    <property type="molecule type" value="Genomic_DNA"/>
</dbReference>
<evidence type="ECO:0000313" key="2">
    <source>
        <dbReference type="Proteomes" id="UP000596661"/>
    </source>
</evidence>
<reference evidence="1" key="1">
    <citation type="submission" date="2021-03" db="UniProtKB">
        <authorList>
            <consortium name="EnsemblPlants"/>
        </authorList>
    </citation>
    <scope>IDENTIFICATION</scope>
</reference>
<proteinExistence type="predicted"/>
<name>A0A803QIQ7_CANSA</name>
<evidence type="ECO:0008006" key="3">
    <source>
        <dbReference type="Google" id="ProtNLM"/>
    </source>
</evidence>
<evidence type="ECO:0000313" key="1">
    <source>
        <dbReference type="EnsemblPlants" id="cds.evm.model.10.1170"/>
    </source>
</evidence>
<dbReference type="Gramene" id="evm.model.10.1170">
    <property type="protein sequence ID" value="cds.evm.model.10.1170"/>
    <property type="gene ID" value="evm.TU.10.1170"/>
</dbReference>